<keyword evidence="2" id="KW-1185">Reference proteome</keyword>
<evidence type="ECO:0000313" key="1">
    <source>
        <dbReference type="EMBL" id="GMA92922.1"/>
    </source>
</evidence>
<comment type="caution">
    <text evidence="1">The sequence shown here is derived from an EMBL/GenBank/DDBJ whole genome shotgun (WGS) entry which is preliminary data.</text>
</comment>
<dbReference type="Proteomes" id="UP001157069">
    <property type="component" value="Unassembled WGS sequence"/>
</dbReference>
<organism evidence="1 2">
    <name type="scientific">Homoserinibacter gongjuensis</name>
    <dbReference type="NCBI Taxonomy" id="1162968"/>
    <lineage>
        <taxon>Bacteria</taxon>
        <taxon>Bacillati</taxon>
        <taxon>Actinomycetota</taxon>
        <taxon>Actinomycetes</taxon>
        <taxon>Micrococcales</taxon>
        <taxon>Microbacteriaceae</taxon>
        <taxon>Homoserinibacter</taxon>
    </lineage>
</organism>
<name>A0ABQ6JX89_9MICO</name>
<reference evidence="2" key="1">
    <citation type="journal article" date="2019" name="Int. J. Syst. Evol. Microbiol.">
        <title>The Global Catalogue of Microorganisms (GCM) 10K type strain sequencing project: providing services to taxonomists for standard genome sequencing and annotation.</title>
        <authorList>
            <consortium name="The Broad Institute Genomics Platform"/>
            <consortium name="The Broad Institute Genome Sequencing Center for Infectious Disease"/>
            <person name="Wu L."/>
            <person name="Ma J."/>
        </authorList>
    </citation>
    <scope>NUCLEOTIDE SEQUENCE [LARGE SCALE GENOMIC DNA]</scope>
    <source>
        <strain evidence="2">NBRC 108755</strain>
    </source>
</reference>
<evidence type="ECO:0008006" key="3">
    <source>
        <dbReference type="Google" id="ProtNLM"/>
    </source>
</evidence>
<gene>
    <name evidence="1" type="ORF">GCM10025869_34510</name>
</gene>
<sequence>MGAADGSDLGGELFHGPAAAHELWRSIAVHQAAPRSACMFPDAAPLFVADTPLSDTWRSSLDQTDAQVRAIISTPDLANPESRPLIELAGASGVEFRAMQCPPSWFWLTDEVVGLPLRWGDPWPTSAIALRNEAVVSLMHGLFDTWWRQAVAIHTTEHPWDAIVALMADGATLETAAHAVGVSARTGRRRIEAAMDHFGVDGAVALGAAWQRERSLRT</sequence>
<protein>
    <recommendedName>
        <fullName evidence="3">HTH luxR-type domain-containing protein</fullName>
    </recommendedName>
</protein>
<dbReference type="EMBL" id="BSVA01000001">
    <property type="protein sequence ID" value="GMA92922.1"/>
    <property type="molecule type" value="Genomic_DNA"/>
</dbReference>
<proteinExistence type="predicted"/>
<evidence type="ECO:0000313" key="2">
    <source>
        <dbReference type="Proteomes" id="UP001157069"/>
    </source>
</evidence>
<accession>A0ABQ6JX89</accession>